<organism evidence="5 6">
    <name type="scientific">Marinobacterium maritimum</name>
    <dbReference type="NCBI Taxonomy" id="500162"/>
    <lineage>
        <taxon>Bacteria</taxon>
        <taxon>Pseudomonadati</taxon>
        <taxon>Pseudomonadota</taxon>
        <taxon>Gammaproteobacteria</taxon>
        <taxon>Oceanospirillales</taxon>
        <taxon>Oceanospirillaceae</taxon>
        <taxon>Marinobacterium</taxon>
    </lineage>
</organism>
<comment type="caution">
    <text evidence="5">The sequence shown here is derived from an EMBL/GenBank/DDBJ whole genome shotgun (WGS) entry which is preliminary data.</text>
</comment>
<dbReference type="InterPro" id="IPR050179">
    <property type="entry name" value="Trans_hexapeptide_repeat"/>
</dbReference>
<dbReference type="Gene3D" id="2.160.10.10">
    <property type="entry name" value="Hexapeptide repeat proteins"/>
    <property type="match status" value="1"/>
</dbReference>
<dbReference type="Proteomes" id="UP001499915">
    <property type="component" value="Unassembled WGS sequence"/>
</dbReference>
<keyword evidence="4" id="KW-0012">Acyltransferase</keyword>
<evidence type="ECO:0000256" key="1">
    <source>
        <dbReference type="ARBA" id="ARBA00007274"/>
    </source>
</evidence>
<accession>A0ABN1I659</accession>
<proteinExistence type="inferred from homology"/>
<dbReference type="EMBL" id="BAAAET010000002">
    <property type="protein sequence ID" value="GAA0691725.1"/>
    <property type="molecule type" value="Genomic_DNA"/>
</dbReference>
<evidence type="ECO:0000256" key="4">
    <source>
        <dbReference type="ARBA" id="ARBA00023315"/>
    </source>
</evidence>
<comment type="similarity">
    <text evidence="1">Belongs to the transferase hexapeptide repeat family.</text>
</comment>
<sequence>MQISNFFSNQKIINADVQVKVTHYADSSHPLTATFAENEYYLNQALANPNVEVVITNESLMGLVETKKTLVISEAPKKSFFELHNYMFNNGFFNLIENGSISKEAIISKTAVIKDNVIIEDGVVIEDYAVIESNTHLKKGVYVGPHAVIGARGMHNTFINGECIWVKDAGGVIIESGVQVLAHATIQKSYFYEPTIIGKASIVSVHCNIGHGCKIGQKTMIAGHAQLAGYTSVGNNVWIGPAVTTAHGITVGDKAELLVGSVVINDIAEATKVSGNFAMSHRKNLRKYTKESK</sequence>
<dbReference type="PANTHER" id="PTHR43300">
    <property type="entry name" value="ACETYLTRANSFERASE"/>
    <property type="match status" value="1"/>
</dbReference>
<evidence type="ECO:0000256" key="3">
    <source>
        <dbReference type="ARBA" id="ARBA00022737"/>
    </source>
</evidence>
<evidence type="ECO:0008006" key="7">
    <source>
        <dbReference type="Google" id="ProtNLM"/>
    </source>
</evidence>
<dbReference type="PROSITE" id="PS00101">
    <property type="entry name" value="HEXAPEP_TRANSFERASES"/>
    <property type="match status" value="1"/>
</dbReference>
<evidence type="ECO:0000313" key="6">
    <source>
        <dbReference type="Proteomes" id="UP001499915"/>
    </source>
</evidence>
<keyword evidence="3" id="KW-0677">Repeat</keyword>
<reference evidence="5 6" key="1">
    <citation type="journal article" date="2019" name="Int. J. Syst. Evol. Microbiol.">
        <title>The Global Catalogue of Microorganisms (GCM) 10K type strain sequencing project: providing services to taxonomists for standard genome sequencing and annotation.</title>
        <authorList>
            <consortium name="The Broad Institute Genomics Platform"/>
            <consortium name="The Broad Institute Genome Sequencing Center for Infectious Disease"/>
            <person name="Wu L."/>
            <person name="Ma J."/>
        </authorList>
    </citation>
    <scope>NUCLEOTIDE SEQUENCE [LARGE SCALE GENOMIC DNA]</scope>
    <source>
        <strain evidence="5 6">JCM 15134</strain>
    </source>
</reference>
<dbReference type="SUPFAM" id="SSF51161">
    <property type="entry name" value="Trimeric LpxA-like enzymes"/>
    <property type="match status" value="1"/>
</dbReference>
<name>A0ABN1I659_9GAMM</name>
<keyword evidence="2" id="KW-0808">Transferase</keyword>
<dbReference type="Pfam" id="PF00132">
    <property type="entry name" value="Hexapep"/>
    <property type="match status" value="1"/>
</dbReference>
<evidence type="ECO:0000256" key="2">
    <source>
        <dbReference type="ARBA" id="ARBA00022679"/>
    </source>
</evidence>
<dbReference type="RefSeq" id="WP_343805125.1">
    <property type="nucleotide sequence ID" value="NZ_BAAAET010000002.1"/>
</dbReference>
<protein>
    <recommendedName>
        <fullName evidence="7">UDP-3-O-(3-hydroxymyristoyl)glucosamine N-acyltransferase</fullName>
    </recommendedName>
</protein>
<evidence type="ECO:0000313" key="5">
    <source>
        <dbReference type="EMBL" id="GAA0691725.1"/>
    </source>
</evidence>
<keyword evidence="6" id="KW-1185">Reference proteome</keyword>
<dbReference type="InterPro" id="IPR001451">
    <property type="entry name" value="Hexapep"/>
</dbReference>
<dbReference type="InterPro" id="IPR011004">
    <property type="entry name" value="Trimer_LpxA-like_sf"/>
</dbReference>
<gene>
    <name evidence="5" type="ORF">GCM10009104_18330</name>
</gene>
<dbReference type="InterPro" id="IPR018357">
    <property type="entry name" value="Hexapep_transf_CS"/>
</dbReference>